<protein>
    <submittedName>
        <fullName evidence="2">MazG-like family protein</fullName>
    </submittedName>
</protein>
<organism evidence="2 3">
    <name type="scientific">Microlunatus soli</name>
    <dbReference type="NCBI Taxonomy" id="630515"/>
    <lineage>
        <taxon>Bacteria</taxon>
        <taxon>Bacillati</taxon>
        <taxon>Actinomycetota</taxon>
        <taxon>Actinomycetes</taxon>
        <taxon>Propionibacteriales</taxon>
        <taxon>Propionibacteriaceae</taxon>
        <taxon>Microlunatus</taxon>
    </lineage>
</organism>
<dbReference type="Pfam" id="PF03819">
    <property type="entry name" value="MazG"/>
    <property type="match status" value="1"/>
</dbReference>
<keyword evidence="3" id="KW-1185">Reference proteome</keyword>
<dbReference type="CDD" id="cd11537">
    <property type="entry name" value="NTP-PPase_RS21-C6_like"/>
    <property type="match status" value="1"/>
</dbReference>
<evidence type="ECO:0000313" key="3">
    <source>
        <dbReference type="Proteomes" id="UP000199103"/>
    </source>
</evidence>
<dbReference type="Proteomes" id="UP000199103">
    <property type="component" value="Chromosome I"/>
</dbReference>
<evidence type="ECO:0000259" key="1">
    <source>
        <dbReference type="Pfam" id="PF03819"/>
    </source>
</evidence>
<dbReference type="GO" id="GO:0047429">
    <property type="term" value="F:nucleoside triphosphate diphosphatase activity"/>
    <property type="evidence" value="ECO:0007669"/>
    <property type="project" value="InterPro"/>
</dbReference>
<dbReference type="PANTHER" id="PTHR14552:SF21">
    <property type="entry name" value="DCTP PYROPHOSPHATASE 1"/>
    <property type="match status" value="1"/>
</dbReference>
<dbReference type="RefSeq" id="WP_172836131.1">
    <property type="nucleotide sequence ID" value="NZ_LT629772.1"/>
</dbReference>
<dbReference type="Gene3D" id="1.10.287.1080">
    <property type="entry name" value="MazG-like"/>
    <property type="match status" value="1"/>
</dbReference>
<dbReference type="InterPro" id="IPR025984">
    <property type="entry name" value="DCTPP"/>
</dbReference>
<dbReference type="EMBL" id="LT629772">
    <property type="protein sequence ID" value="SDS65257.1"/>
    <property type="molecule type" value="Genomic_DNA"/>
</dbReference>
<dbReference type="SUPFAM" id="SSF101386">
    <property type="entry name" value="all-alpha NTP pyrophosphatases"/>
    <property type="match status" value="1"/>
</dbReference>
<proteinExistence type="predicted"/>
<sequence>MADLIELRDGMRSFTEERDWSRFHDPKSLILALVGEVGELSELFQWLPAETAQELANREPLRPRAEEEISDILLYLIRLADVLDIDLGDAAERKLAASSQKHTPGSQPHKVIPG</sequence>
<evidence type="ECO:0000313" key="2">
    <source>
        <dbReference type="EMBL" id="SDS65257.1"/>
    </source>
</evidence>
<dbReference type="PANTHER" id="PTHR14552">
    <property type="match status" value="1"/>
</dbReference>
<name>A0A1H1TYE7_9ACTN</name>
<accession>A0A1H1TYE7</accession>
<reference evidence="2 3" key="1">
    <citation type="submission" date="2016-10" db="EMBL/GenBank/DDBJ databases">
        <authorList>
            <person name="de Groot N.N."/>
        </authorList>
    </citation>
    <scope>NUCLEOTIDE SEQUENCE [LARGE SCALE GENOMIC DNA]</scope>
    <source>
        <strain evidence="2 3">DSM 21800</strain>
    </source>
</reference>
<dbReference type="InterPro" id="IPR004518">
    <property type="entry name" value="MazG-like_dom"/>
</dbReference>
<dbReference type="AlphaFoldDB" id="A0A1H1TYE7"/>
<feature type="domain" description="NTP pyrophosphohydrolase MazG-like" evidence="1">
    <location>
        <begin position="26"/>
        <end position="95"/>
    </location>
</feature>
<dbReference type="GO" id="GO:0009143">
    <property type="term" value="P:nucleoside triphosphate catabolic process"/>
    <property type="evidence" value="ECO:0007669"/>
    <property type="project" value="InterPro"/>
</dbReference>
<dbReference type="STRING" id="630515.SAMN04489812_2569"/>
<gene>
    <name evidence="2" type="ORF">SAMN04489812_2569</name>
</gene>
<dbReference type="PIRSF" id="PIRSF029826">
    <property type="entry name" value="UCP029826_pph"/>
    <property type="match status" value="1"/>
</dbReference>